<dbReference type="InterPro" id="IPR012659">
    <property type="entry name" value="CHP02444"/>
</dbReference>
<name>L0WCS1_9GAMM</name>
<organism evidence="1 2">
    <name type="scientific">Alcanivorax hongdengensis A-11-3</name>
    <dbReference type="NCBI Taxonomy" id="1177179"/>
    <lineage>
        <taxon>Bacteria</taxon>
        <taxon>Pseudomonadati</taxon>
        <taxon>Pseudomonadota</taxon>
        <taxon>Gammaproteobacteria</taxon>
        <taxon>Oceanospirillales</taxon>
        <taxon>Alcanivoracaceae</taxon>
        <taxon>Alcanivorax</taxon>
    </lineage>
</organism>
<proteinExistence type="predicted"/>
<sequence>MSEDDLWRYALGRWQQRAFERCCLKLQDDFNVPVSLLLTGLWLADSGKQPDAAVGRRLAALAEQFEQDYLRPLRGVRRQAATDTRFPEFQRQVQQVELEGERWLLQALEAQCGNLLPAAGEVNPLGWLLVLIPEMAQCQGLQADLSELLSL</sequence>
<evidence type="ECO:0008006" key="3">
    <source>
        <dbReference type="Google" id="ProtNLM"/>
    </source>
</evidence>
<protein>
    <recommendedName>
        <fullName evidence="3">TIGR02444 family protein</fullName>
    </recommendedName>
</protein>
<reference evidence="1 2" key="1">
    <citation type="journal article" date="2012" name="J. Bacteriol.">
        <title>Genome Sequence of the Alkane-Degrading Bacterium Alcanivorax hongdengensis Type Strain A-11-3.</title>
        <authorList>
            <person name="Lai Q."/>
            <person name="Shao Z."/>
        </authorList>
    </citation>
    <scope>NUCLEOTIDE SEQUENCE [LARGE SCALE GENOMIC DNA]</scope>
    <source>
        <strain evidence="1 2">A-11-3</strain>
    </source>
</reference>
<comment type="caution">
    <text evidence="1">The sequence shown here is derived from an EMBL/GenBank/DDBJ whole genome shotgun (WGS) entry which is preliminary data.</text>
</comment>
<dbReference type="Proteomes" id="UP000010164">
    <property type="component" value="Unassembled WGS sequence"/>
</dbReference>
<dbReference type="STRING" id="1177179.A11A3_07053"/>
<dbReference type="Pfam" id="PF09523">
    <property type="entry name" value="DUF2390"/>
    <property type="match status" value="1"/>
</dbReference>
<evidence type="ECO:0000313" key="2">
    <source>
        <dbReference type="Proteomes" id="UP000010164"/>
    </source>
</evidence>
<dbReference type="eggNOG" id="COG5589">
    <property type="taxonomic scope" value="Bacteria"/>
</dbReference>
<accession>L0WCS1</accession>
<dbReference type="RefSeq" id="WP_008928591.1">
    <property type="nucleotide sequence ID" value="NZ_AMRJ01000008.1"/>
</dbReference>
<keyword evidence="2" id="KW-1185">Reference proteome</keyword>
<dbReference type="PATRIC" id="fig|1177179.3.peg.1418"/>
<dbReference type="EMBL" id="AMRJ01000008">
    <property type="protein sequence ID" value="EKF74761.1"/>
    <property type="molecule type" value="Genomic_DNA"/>
</dbReference>
<evidence type="ECO:0000313" key="1">
    <source>
        <dbReference type="EMBL" id="EKF74761.1"/>
    </source>
</evidence>
<dbReference type="NCBIfam" id="TIGR02444">
    <property type="entry name" value="TIGR02444 family protein"/>
    <property type="match status" value="1"/>
</dbReference>
<gene>
    <name evidence="1" type="ORF">A11A3_07053</name>
</gene>
<dbReference type="AlphaFoldDB" id="L0WCS1"/>
<dbReference type="OrthoDB" id="5795846at2"/>